<dbReference type="Pfam" id="PF13560">
    <property type="entry name" value="HTH_31"/>
    <property type="match status" value="1"/>
</dbReference>
<protein>
    <submittedName>
        <fullName evidence="2">XRE family transcriptional regulator</fullName>
    </submittedName>
</protein>
<dbReference type="SUPFAM" id="SSF47413">
    <property type="entry name" value="lambda repressor-like DNA-binding domains"/>
    <property type="match status" value="1"/>
</dbReference>
<reference evidence="2 3" key="1">
    <citation type="submission" date="2018-05" db="EMBL/GenBank/DDBJ databases">
        <title>Evolution of GPA BGCs.</title>
        <authorList>
            <person name="Waglechner N."/>
            <person name="Wright G.D."/>
        </authorList>
    </citation>
    <scope>NUCLEOTIDE SEQUENCE [LARGE SCALE GENOMIC DNA]</scope>
    <source>
        <strain evidence="2 3">A82846</strain>
    </source>
</reference>
<name>A0A428YCN1_KIBAR</name>
<evidence type="ECO:0000313" key="3">
    <source>
        <dbReference type="Proteomes" id="UP000287547"/>
    </source>
</evidence>
<accession>A0A428YCN1</accession>
<dbReference type="Gene3D" id="1.10.260.40">
    <property type="entry name" value="lambda repressor-like DNA-binding domains"/>
    <property type="match status" value="1"/>
</dbReference>
<evidence type="ECO:0000313" key="2">
    <source>
        <dbReference type="EMBL" id="RSM65357.1"/>
    </source>
</evidence>
<dbReference type="PROSITE" id="PS50943">
    <property type="entry name" value="HTH_CROC1"/>
    <property type="match status" value="1"/>
</dbReference>
<organism evidence="2 3">
    <name type="scientific">Kibdelosporangium aridum</name>
    <dbReference type="NCBI Taxonomy" id="2030"/>
    <lineage>
        <taxon>Bacteria</taxon>
        <taxon>Bacillati</taxon>
        <taxon>Actinomycetota</taxon>
        <taxon>Actinomycetes</taxon>
        <taxon>Pseudonocardiales</taxon>
        <taxon>Pseudonocardiaceae</taxon>
        <taxon>Kibdelosporangium</taxon>
    </lineage>
</organism>
<comment type="caution">
    <text evidence="2">The sequence shown here is derived from an EMBL/GenBank/DDBJ whole genome shotgun (WGS) entry which is preliminary data.</text>
</comment>
<evidence type="ECO:0000259" key="1">
    <source>
        <dbReference type="PROSITE" id="PS50943"/>
    </source>
</evidence>
<proteinExistence type="predicted"/>
<dbReference type="Proteomes" id="UP000287547">
    <property type="component" value="Unassembled WGS sequence"/>
</dbReference>
<dbReference type="EMBL" id="QHKI01000085">
    <property type="protein sequence ID" value="RSM65357.1"/>
    <property type="molecule type" value="Genomic_DNA"/>
</dbReference>
<dbReference type="SMART" id="SM00530">
    <property type="entry name" value="HTH_XRE"/>
    <property type="match status" value="1"/>
</dbReference>
<dbReference type="AlphaFoldDB" id="A0A428YCN1"/>
<dbReference type="CDD" id="cd00093">
    <property type="entry name" value="HTH_XRE"/>
    <property type="match status" value="1"/>
</dbReference>
<feature type="domain" description="HTH cro/C1-type" evidence="1">
    <location>
        <begin position="18"/>
        <end position="73"/>
    </location>
</feature>
<sequence>MAKPERPPYVRRRLGAKLKRMREASGHTLDSAALALDKTRSALHRIETGETKANVHLVRTMMDLYDHFEPALIEATRKSLRKPWFAAYGVQDNGGYLGVETEASHVDEFSAQVVPSLLQIDGYIRALFMTRGNTNPEQAALIRLFRQRRLISETEPLTYTAIVDEAALMRQVGGEAVMREQLHHLLEVANLPTVTLRVLPLDLGAHDALPGPFCLLSFPDPEDPEYLYVEHVTGTLHCEEEQEVTEARMVFAQLQSVALDPDDSVALIRRLTRTMING</sequence>
<dbReference type="Pfam" id="PF19054">
    <property type="entry name" value="DUF5753"/>
    <property type="match status" value="1"/>
</dbReference>
<dbReference type="InterPro" id="IPR043917">
    <property type="entry name" value="DUF5753"/>
</dbReference>
<dbReference type="InterPro" id="IPR001387">
    <property type="entry name" value="Cro/C1-type_HTH"/>
</dbReference>
<dbReference type="GO" id="GO:0003677">
    <property type="term" value="F:DNA binding"/>
    <property type="evidence" value="ECO:0007669"/>
    <property type="project" value="InterPro"/>
</dbReference>
<dbReference type="RefSeq" id="WP_037271432.1">
    <property type="nucleotide sequence ID" value="NZ_QHKI01000085.1"/>
</dbReference>
<dbReference type="InterPro" id="IPR010982">
    <property type="entry name" value="Lambda_DNA-bd_dom_sf"/>
</dbReference>
<dbReference type="OrthoDB" id="4285266at2"/>
<gene>
    <name evidence="2" type="ORF">DMH04_49300</name>
</gene>